<feature type="domain" description="Adenosine deaminase" evidence="11">
    <location>
        <begin position="213"/>
        <end position="504"/>
    </location>
</feature>
<protein>
    <recommendedName>
        <fullName evidence="4">adenosine deaminase</fullName>
        <ecNumber evidence="4">3.5.4.4</ecNumber>
    </recommendedName>
</protein>
<reference evidence="13 14" key="1">
    <citation type="journal article" date="2023" name="Sci. Data">
        <title>Genome assembly of the Korean intertidal mud-creeper Batillaria attramentaria.</title>
        <authorList>
            <person name="Patra A.K."/>
            <person name="Ho P.T."/>
            <person name="Jun S."/>
            <person name="Lee S.J."/>
            <person name="Kim Y."/>
            <person name="Won Y.J."/>
        </authorList>
    </citation>
    <scope>NUCLEOTIDE SEQUENCE [LARGE SCALE GENOMIC DNA]</scope>
    <source>
        <strain evidence="13">Wonlab-2016</strain>
    </source>
</reference>
<keyword evidence="8" id="KW-0378">Hydrolase</keyword>
<sequence length="534" mass="61001">MARTSPTSTFSLWSCCCTLFLLSATLPPAHPMPVYYQRERDALIAAEQKLRIGGTGSSLSGQEQLVDKVLLQEKRRMVEAARLHGADYPGRSDFLERSAMARTVQNTSTAYSIIKNMPKGGVLHVHDEAITSIDWLVKNVTYRDNCYICVTRDFSTKFHFFDTPPTDPDCTWRPVSDVRAEYGNDEEFDRLLHSNITLVTEDPAKAYPDIDAVWKEFMDYFDKVEGLMLYAPVFEDYLYEGLKQFRQDNVQYLEIRGLLLPVYELDGSTHDKEWVLDVYKRVNDKFVKDYPDFTGFRFIMTSLRLKDRPSMLEDIKEAMRLYQRDPDFMVGFDLVGQEDPLQPLTYYLDDLLYPSLQNPPVNLPYFFHAGETDWQETASDYNLVDALLLNTRRIGHGFALHKHPYLLEEVKNRTICVEVNPISNQVLKLVDDLRNHPAASLIADNFPLVISSDDPGAWEAAPLTDDFYVSFMALTGEEAGLATLKQLAKNSILYSALNHVDKAKALGSWEQKWNTFITTTVRDLIPGRDDVVAG</sequence>
<evidence type="ECO:0000256" key="6">
    <source>
        <dbReference type="ARBA" id="ARBA00022723"/>
    </source>
</evidence>
<dbReference type="GO" id="GO:0005576">
    <property type="term" value="C:extracellular region"/>
    <property type="evidence" value="ECO:0007669"/>
    <property type="project" value="UniProtKB-SubCell"/>
</dbReference>
<evidence type="ECO:0000256" key="4">
    <source>
        <dbReference type="ARBA" id="ARBA00012784"/>
    </source>
</evidence>
<comment type="catalytic activity">
    <reaction evidence="9">
        <text>adenosine + H2O + H(+) = inosine + NH4(+)</text>
        <dbReference type="Rhea" id="RHEA:24408"/>
        <dbReference type="ChEBI" id="CHEBI:15377"/>
        <dbReference type="ChEBI" id="CHEBI:15378"/>
        <dbReference type="ChEBI" id="CHEBI:16335"/>
        <dbReference type="ChEBI" id="CHEBI:17596"/>
        <dbReference type="ChEBI" id="CHEBI:28938"/>
        <dbReference type="EC" id="3.5.4.4"/>
    </reaction>
</comment>
<accession>A0ABD0JXA9</accession>
<dbReference type="Gene3D" id="3.20.20.140">
    <property type="entry name" value="Metal-dependent hydrolases"/>
    <property type="match status" value="1"/>
</dbReference>
<dbReference type="NCBIfam" id="TIGR01431">
    <property type="entry name" value="adm_rel"/>
    <property type="match status" value="1"/>
</dbReference>
<evidence type="ECO:0000256" key="5">
    <source>
        <dbReference type="ARBA" id="ARBA00022525"/>
    </source>
</evidence>
<evidence type="ECO:0000256" key="7">
    <source>
        <dbReference type="ARBA" id="ARBA00022729"/>
    </source>
</evidence>
<dbReference type="CDD" id="cd01321">
    <property type="entry name" value="ADGF"/>
    <property type="match status" value="1"/>
</dbReference>
<comment type="similarity">
    <text evidence="3">Belongs to the metallo-dependent hydrolases superfamily. Adenosine and AMP deaminases family. ADGF subfamily.</text>
</comment>
<comment type="cofactor">
    <cofactor evidence="1">
        <name>Zn(2+)</name>
        <dbReference type="ChEBI" id="CHEBI:29105"/>
    </cofactor>
</comment>
<dbReference type="GO" id="GO:0016787">
    <property type="term" value="F:hydrolase activity"/>
    <property type="evidence" value="ECO:0007669"/>
    <property type="project" value="UniProtKB-KW"/>
</dbReference>
<keyword evidence="14" id="KW-1185">Reference proteome</keyword>
<gene>
    <name evidence="13" type="ORF">BaRGS_00029386</name>
</gene>
<evidence type="ECO:0000256" key="10">
    <source>
        <dbReference type="SAM" id="SignalP"/>
    </source>
</evidence>
<dbReference type="EC" id="3.5.4.4" evidence="4"/>
<dbReference type="Proteomes" id="UP001519460">
    <property type="component" value="Unassembled WGS sequence"/>
</dbReference>
<dbReference type="SUPFAM" id="SSF51556">
    <property type="entry name" value="Metallo-dependent hydrolases"/>
    <property type="match status" value="1"/>
</dbReference>
<feature type="domain" description="Adenosine/AMP deaminase N-terminal" evidence="12">
    <location>
        <begin position="23"/>
        <end position="103"/>
    </location>
</feature>
<feature type="chain" id="PRO_5044894627" description="adenosine deaminase" evidence="10">
    <location>
        <begin position="32"/>
        <end position="534"/>
    </location>
</feature>
<evidence type="ECO:0000313" key="14">
    <source>
        <dbReference type="Proteomes" id="UP001519460"/>
    </source>
</evidence>
<keyword evidence="7 10" id="KW-0732">Signal</keyword>
<comment type="subcellular location">
    <subcellularLocation>
        <location evidence="2">Secreted</location>
    </subcellularLocation>
</comment>
<evidence type="ECO:0000256" key="9">
    <source>
        <dbReference type="ARBA" id="ARBA00047764"/>
    </source>
</evidence>
<dbReference type="Pfam" id="PF08451">
    <property type="entry name" value="A_deaminase_N"/>
    <property type="match status" value="1"/>
</dbReference>
<dbReference type="InterPro" id="IPR032466">
    <property type="entry name" value="Metal_Hydrolase"/>
</dbReference>
<evidence type="ECO:0000256" key="1">
    <source>
        <dbReference type="ARBA" id="ARBA00001947"/>
    </source>
</evidence>
<feature type="signal peptide" evidence="10">
    <location>
        <begin position="1"/>
        <end position="31"/>
    </location>
</feature>
<dbReference type="InterPro" id="IPR001365">
    <property type="entry name" value="A_deaminase_dom"/>
</dbReference>
<dbReference type="InterPro" id="IPR006331">
    <property type="entry name" value="ADGF"/>
</dbReference>
<name>A0ABD0JXA9_9CAEN</name>
<dbReference type="GO" id="GO:0046872">
    <property type="term" value="F:metal ion binding"/>
    <property type="evidence" value="ECO:0007669"/>
    <property type="project" value="UniProtKB-KW"/>
</dbReference>
<dbReference type="InterPro" id="IPR006330">
    <property type="entry name" value="Ado/ade_deaminase"/>
</dbReference>
<organism evidence="13 14">
    <name type="scientific">Batillaria attramentaria</name>
    <dbReference type="NCBI Taxonomy" id="370345"/>
    <lineage>
        <taxon>Eukaryota</taxon>
        <taxon>Metazoa</taxon>
        <taxon>Spiralia</taxon>
        <taxon>Lophotrochozoa</taxon>
        <taxon>Mollusca</taxon>
        <taxon>Gastropoda</taxon>
        <taxon>Caenogastropoda</taxon>
        <taxon>Sorbeoconcha</taxon>
        <taxon>Cerithioidea</taxon>
        <taxon>Batillariidae</taxon>
        <taxon>Batillaria</taxon>
    </lineage>
</organism>
<evidence type="ECO:0000256" key="3">
    <source>
        <dbReference type="ARBA" id="ARBA00006083"/>
    </source>
</evidence>
<dbReference type="FunFam" id="3.20.20.140:FF:000017">
    <property type="entry name" value="Adenosine deaminase 2"/>
    <property type="match status" value="1"/>
</dbReference>
<evidence type="ECO:0000313" key="13">
    <source>
        <dbReference type="EMBL" id="KAK7479394.1"/>
    </source>
</evidence>
<dbReference type="Pfam" id="PF00962">
    <property type="entry name" value="A_deaminase"/>
    <property type="match status" value="1"/>
</dbReference>
<evidence type="ECO:0000256" key="8">
    <source>
        <dbReference type="ARBA" id="ARBA00022801"/>
    </source>
</evidence>
<dbReference type="InterPro" id="IPR013659">
    <property type="entry name" value="A_deaminase_N"/>
</dbReference>
<dbReference type="PANTHER" id="PTHR11409">
    <property type="entry name" value="ADENOSINE DEAMINASE"/>
    <property type="match status" value="1"/>
</dbReference>
<comment type="caution">
    <text evidence="13">The sequence shown here is derived from an EMBL/GenBank/DDBJ whole genome shotgun (WGS) entry which is preliminary data.</text>
</comment>
<proteinExistence type="inferred from homology"/>
<dbReference type="AlphaFoldDB" id="A0ABD0JXA9"/>
<keyword evidence="6" id="KW-0479">Metal-binding</keyword>
<keyword evidence="5" id="KW-0964">Secreted</keyword>
<evidence type="ECO:0000259" key="12">
    <source>
        <dbReference type="Pfam" id="PF08451"/>
    </source>
</evidence>
<evidence type="ECO:0000256" key="2">
    <source>
        <dbReference type="ARBA" id="ARBA00004613"/>
    </source>
</evidence>
<evidence type="ECO:0000259" key="11">
    <source>
        <dbReference type="Pfam" id="PF00962"/>
    </source>
</evidence>
<dbReference type="EMBL" id="JACVVK020000304">
    <property type="protein sequence ID" value="KAK7479394.1"/>
    <property type="molecule type" value="Genomic_DNA"/>
</dbReference>
<dbReference type="PANTHER" id="PTHR11409:SF39">
    <property type="entry name" value="ADENOSINE DEAMINASE 2"/>
    <property type="match status" value="1"/>
</dbReference>